<feature type="region of interest" description="Disordered" evidence="1">
    <location>
        <begin position="1"/>
        <end position="21"/>
    </location>
</feature>
<keyword evidence="3" id="KW-1185">Reference proteome</keyword>
<dbReference type="AlphaFoldDB" id="A0A0U5FXL8"/>
<evidence type="ECO:0000313" key="3">
    <source>
        <dbReference type="Proteomes" id="UP000054771"/>
    </source>
</evidence>
<protein>
    <submittedName>
        <fullName evidence="2">Uncharacterized protein</fullName>
    </submittedName>
</protein>
<name>A0A0U5FXL8_ASPCI</name>
<organism evidence="2 3">
    <name type="scientific">Aspergillus calidoustus</name>
    <dbReference type="NCBI Taxonomy" id="454130"/>
    <lineage>
        <taxon>Eukaryota</taxon>
        <taxon>Fungi</taxon>
        <taxon>Dikarya</taxon>
        <taxon>Ascomycota</taxon>
        <taxon>Pezizomycotina</taxon>
        <taxon>Eurotiomycetes</taxon>
        <taxon>Eurotiomycetidae</taxon>
        <taxon>Eurotiales</taxon>
        <taxon>Aspergillaceae</taxon>
        <taxon>Aspergillus</taxon>
        <taxon>Aspergillus subgen. Nidulantes</taxon>
    </lineage>
</organism>
<sequence length="79" mass="8849">MLCPDPRLGADSTVTPLQSPQNIGSIIAQSRMSSVNNFTESGSASTVDMPITVNKERKPRTSEFTLDDHSWLEIWWGRR</sequence>
<dbReference type="Proteomes" id="UP000054771">
    <property type="component" value="Unassembled WGS sequence"/>
</dbReference>
<gene>
    <name evidence="2" type="ORF">ASPCAL05434</name>
</gene>
<accession>A0A0U5FXL8</accession>
<proteinExistence type="predicted"/>
<evidence type="ECO:0000313" key="2">
    <source>
        <dbReference type="EMBL" id="CEL04304.1"/>
    </source>
</evidence>
<evidence type="ECO:0000256" key="1">
    <source>
        <dbReference type="SAM" id="MobiDB-lite"/>
    </source>
</evidence>
<feature type="compositionally biased region" description="Polar residues" evidence="1">
    <location>
        <begin position="12"/>
        <end position="21"/>
    </location>
</feature>
<reference evidence="3" key="1">
    <citation type="journal article" date="2016" name="Genome Announc.">
        <title>Draft genome sequences of fungus Aspergillus calidoustus.</title>
        <authorList>
            <person name="Horn F."/>
            <person name="Linde J."/>
            <person name="Mattern D.J."/>
            <person name="Walther G."/>
            <person name="Guthke R."/>
            <person name="Scherlach K."/>
            <person name="Martin K."/>
            <person name="Brakhage A.A."/>
            <person name="Petzke L."/>
            <person name="Valiante V."/>
        </authorList>
    </citation>
    <scope>NUCLEOTIDE SEQUENCE [LARGE SCALE GENOMIC DNA]</scope>
    <source>
        <strain evidence="3">SF006504</strain>
    </source>
</reference>
<dbReference type="EMBL" id="CDMC01000004">
    <property type="protein sequence ID" value="CEL04304.1"/>
    <property type="molecule type" value="Genomic_DNA"/>
</dbReference>